<dbReference type="Gramene" id="KQJ85105">
    <property type="protein sequence ID" value="KQJ85105"/>
    <property type="gene ID" value="BRADI_5g24873v3"/>
</dbReference>
<evidence type="ECO:0000313" key="4">
    <source>
        <dbReference type="Proteomes" id="UP000008810"/>
    </source>
</evidence>
<protein>
    <submittedName>
        <fullName evidence="2 3">Uncharacterized protein</fullName>
    </submittedName>
</protein>
<proteinExistence type="predicted"/>
<reference evidence="2 3" key="1">
    <citation type="journal article" date="2010" name="Nature">
        <title>Genome sequencing and analysis of the model grass Brachypodium distachyon.</title>
        <authorList>
            <consortium name="International Brachypodium Initiative"/>
        </authorList>
    </citation>
    <scope>NUCLEOTIDE SEQUENCE [LARGE SCALE GENOMIC DNA]</scope>
    <source>
        <strain evidence="2 3">Bd21</strain>
    </source>
</reference>
<dbReference type="EMBL" id="CM000884">
    <property type="protein sequence ID" value="KQJ85105.1"/>
    <property type="molecule type" value="Genomic_DNA"/>
</dbReference>
<evidence type="ECO:0000313" key="3">
    <source>
        <dbReference type="EnsemblPlants" id="KQJ85105"/>
    </source>
</evidence>
<gene>
    <name evidence="2" type="ORF">BRADI_5g24873v3</name>
</gene>
<reference evidence="2" key="2">
    <citation type="submission" date="2017-06" db="EMBL/GenBank/DDBJ databases">
        <title>WGS assembly of Brachypodium distachyon.</title>
        <authorList>
            <consortium name="The International Brachypodium Initiative"/>
            <person name="Lucas S."/>
            <person name="Harmon-Smith M."/>
            <person name="Lail K."/>
            <person name="Tice H."/>
            <person name="Grimwood J."/>
            <person name="Bruce D."/>
            <person name="Barry K."/>
            <person name="Shu S."/>
            <person name="Lindquist E."/>
            <person name="Wang M."/>
            <person name="Pitluck S."/>
            <person name="Vogel J.P."/>
            <person name="Garvin D.F."/>
            <person name="Mockler T.C."/>
            <person name="Schmutz J."/>
            <person name="Rokhsar D."/>
            <person name="Bevan M.W."/>
        </authorList>
    </citation>
    <scope>NUCLEOTIDE SEQUENCE</scope>
    <source>
        <strain evidence="2">Bd21</strain>
    </source>
</reference>
<dbReference type="OrthoDB" id="680574at2759"/>
<dbReference type="Proteomes" id="UP000008810">
    <property type="component" value="Chromosome 5"/>
</dbReference>
<sequence length="66" mass="7513">MGIDGPEGARLVDRKILCKPDGNSLRKNNLMVILMEPLMTVNHFTKNVLFLQIISMAMHIFLLWSS</sequence>
<evidence type="ECO:0000313" key="2">
    <source>
        <dbReference type="EMBL" id="KQJ85105.1"/>
    </source>
</evidence>
<dbReference type="AlphaFoldDB" id="A0A0Q3P7W0"/>
<name>A0A0Q3P7W0_BRADI</name>
<keyword evidence="1" id="KW-0812">Transmembrane</keyword>
<reference evidence="3" key="3">
    <citation type="submission" date="2018-08" db="UniProtKB">
        <authorList>
            <consortium name="EnsemblPlants"/>
        </authorList>
    </citation>
    <scope>IDENTIFICATION</scope>
    <source>
        <strain evidence="3">cv. Bd21</strain>
    </source>
</reference>
<feature type="transmembrane region" description="Helical" evidence="1">
    <location>
        <begin position="44"/>
        <end position="64"/>
    </location>
</feature>
<keyword evidence="1" id="KW-0472">Membrane</keyword>
<evidence type="ECO:0000256" key="1">
    <source>
        <dbReference type="SAM" id="Phobius"/>
    </source>
</evidence>
<organism evidence="2">
    <name type="scientific">Brachypodium distachyon</name>
    <name type="common">Purple false brome</name>
    <name type="synonym">Trachynia distachya</name>
    <dbReference type="NCBI Taxonomy" id="15368"/>
    <lineage>
        <taxon>Eukaryota</taxon>
        <taxon>Viridiplantae</taxon>
        <taxon>Streptophyta</taxon>
        <taxon>Embryophyta</taxon>
        <taxon>Tracheophyta</taxon>
        <taxon>Spermatophyta</taxon>
        <taxon>Magnoliopsida</taxon>
        <taxon>Liliopsida</taxon>
        <taxon>Poales</taxon>
        <taxon>Poaceae</taxon>
        <taxon>BOP clade</taxon>
        <taxon>Pooideae</taxon>
        <taxon>Stipodae</taxon>
        <taxon>Brachypodieae</taxon>
        <taxon>Brachypodium</taxon>
    </lineage>
</organism>
<dbReference type="EnsemblPlants" id="KQJ85105">
    <property type="protein sequence ID" value="KQJ85105"/>
    <property type="gene ID" value="BRADI_5g24873v3"/>
</dbReference>
<dbReference type="InParanoid" id="A0A0Q3P7W0"/>
<accession>A0A0Q3P7W0</accession>
<keyword evidence="4" id="KW-1185">Reference proteome</keyword>
<keyword evidence="1" id="KW-1133">Transmembrane helix</keyword>